<sequence>MDPQAFQEMIDRYSEELMRTAARSPHPPAEAETSVETKLSDMPTDNNAVSPAGTTSAMEVELSGDVLTTPPASAMPMEQSALLFEGEIFGNTTPLTGPLPVTNRPESGRGQDPLQEIHLETISYEEFLEKNPKTGTLRVQASIAQRTFPVPGAQVMVDKKFLEGNRVFATGVTDENGILDGIVLPAPDKSLSDSPTGKPPYALYDIHVTHPDFRKEVYSQVPVFDGIKSIQPVQFLPNSVLPERMEGEK</sequence>
<dbReference type="Proteomes" id="UP000003340">
    <property type="component" value="Unassembled WGS sequence"/>
</dbReference>
<evidence type="ECO:0000256" key="1">
    <source>
        <dbReference type="SAM" id="MobiDB-lite"/>
    </source>
</evidence>
<evidence type="ECO:0000313" key="2">
    <source>
        <dbReference type="EMBL" id="EEG31529.1"/>
    </source>
</evidence>
<dbReference type="STRING" id="537013.CLOSTMETH_00839"/>
<evidence type="ECO:0000313" key="3">
    <source>
        <dbReference type="Proteomes" id="UP000003340"/>
    </source>
</evidence>
<gene>
    <name evidence="2" type="ORF">CLOSTMETH_00839</name>
</gene>
<accession>C0EAI4</accession>
<protein>
    <submittedName>
        <fullName evidence="2">Uncharacterized protein</fullName>
    </submittedName>
</protein>
<proteinExistence type="predicted"/>
<reference evidence="2 3" key="2">
    <citation type="submission" date="2009-02" db="EMBL/GenBank/DDBJ databases">
        <title>Draft genome sequence of Clostridium methylpentosum (DSM 5476).</title>
        <authorList>
            <person name="Sudarsanam P."/>
            <person name="Ley R."/>
            <person name="Guruge J."/>
            <person name="Turnbaugh P.J."/>
            <person name="Mahowald M."/>
            <person name="Liep D."/>
            <person name="Gordon J."/>
        </authorList>
    </citation>
    <scope>NUCLEOTIDE SEQUENCE [LARGE SCALE GENOMIC DNA]</scope>
    <source>
        <strain evidence="2 3">DSM 5476</strain>
    </source>
</reference>
<comment type="caution">
    <text evidence="2">The sequence shown here is derived from an EMBL/GenBank/DDBJ whole genome shotgun (WGS) entry which is preliminary data.</text>
</comment>
<reference evidence="2 3" key="1">
    <citation type="submission" date="2009-01" db="EMBL/GenBank/DDBJ databases">
        <authorList>
            <person name="Fulton L."/>
            <person name="Clifton S."/>
            <person name="Fulton B."/>
            <person name="Xu J."/>
            <person name="Minx P."/>
            <person name="Pepin K.H."/>
            <person name="Johnson M."/>
            <person name="Bhonagiri V."/>
            <person name="Nash W.E."/>
            <person name="Mardis E.R."/>
            <person name="Wilson R.K."/>
        </authorList>
    </citation>
    <scope>NUCLEOTIDE SEQUENCE [LARGE SCALE GENOMIC DNA]</scope>
    <source>
        <strain evidence="2 3">DSM 5476</strain>
    </source>
</reference>
<dbReference type="HOGENOM" id="CLU_1114303_0_0_9"/>
<keyword evidence="3" id="KW-1185">Reference proteome</keyword>
<dbReference type="AlphaFoldDB" id="C0EAI4"/>
<feature type="region of interest" description="Disordered" evidence="1">
    <location>
        <begin position="18"/>
        <end position="46"/>
    </location>
</feature>
<organism evidence="2 3">
    <name type="scientific">[Clostridium] methylpentosum DSM 5476</name>
    <dbReference type="NCBI Taxonomy" id="537013"/>
    <lineage>
        <taxon>Bacteria</taxon>
        <taxon>Bacillati</taxon>
        <taxon>Bacillota</taxon>
        <taxon>Clostridia</taxon>
        <taxon>Eubacteriales</taxon>
        <taxon>Oscillospiraceae</taxon>
        <taxon>Oscillospiraceae incertae sedis</taxon>
    </lineage>
</organism>
<name>C0EAI4_9FIRM</name>
<dbReference type="EMBL" id="ACEC01000032">
    <property type="protein sequence ID" value="EEG31529.1"/>
    <property type="molecule type" value="Genomic_DNA"/>
</dbReference>
<dbReference type="eggNOG" id="ENOG5033AF6">
    <property type="taxonomic scope" value="Bacteria"/>
</dbReference>